<name>A0A1V0SKJ7_9VIRU</name>
<organism evidence="1">
    <name type="scientific">Klosneuvirus KNV1</name>
    <dbReference type="NCBI Taxonomy" id="1977640"/>
    <lineage>
        <taxon>Viruses</taxon>
        <taxon>Varidnaviria</taxon>
        <taxon>Bamfordvirae</taxon>
        <taxon>Nucleocytoviricota</taxon>
        <taxon>Megaviricetes</taxon>
        <taxon>Imitervirales</taxon>
        <taxon>Mimiviridae</taxon>
        <taxon>Klosneuvirinae</taxon>
        <taxon>Klosneuvirus</taxon>
    </lineage>
</organism>
<gene>
    <name evidence="1" type="ORF">Klosneuvirus_4_48</name>
</gene>
<sequence>MNKKSLINKISLLYHIKMNGVMTWQKYDNEIIVISIKEADPKDILNIIKIILDDDQNKLFSITRSHDEITIIIDKSLDCFIDSYFYKETYVGYVLLDTGSFMEESGLLKKISTHFAQFEIPILYITTVNNNYLLVPKKYEEKTDQLIRYGIRL</sequence>
<evidence type="ECO:0000313" key="1">
    <source>
        <dbReference type="EMBL" id="ARF12233.1"/>
    </source>
</evidence>
<dbReference type="EMBL" id="KY684111">
    <property type="protein sequence ID" value="ARF12233.1"/>
    <property type="molecule type" value="Genomic_DNA"/>
</dbReference>
<dbReference type="Gene3D" id="3.30.2130.10">
    <property type="entry name" value="VC0802-like"/>
    <property type="match status" value="1"/>
</dbReference>
<protein>
    <submittedName>
        <fullName evidence="1">ACT domain protein</fullName>
    </submittedName>
</protein>
<reference evidence="1" key="1">
    <citation type="journal article" date="2017" name="Science">
        <title>Giant viruses with an expanded complement of translation system components.</title>
        <authorList>
            <person name="Schulz F."/>
            <person name="Yutin N."/>
            <person name="Ivanova N.N."/>
            <person name="Ortega D.R."/>
            <person name="Lee T.K."/>
            <person name="Vierheilig J."/>
            <person name="Daims H."/>
            <person name="Horn M."/>
            <person name="Wagner M."/>
            <person name="Jensen G.J."/>
            <person name="Kyrpides N.C."/>
            <person name="Koonin E.V."/>
            <person name="Woyke T."/>
        </authorList>
    </citation>
    <scope>NUCLEOTIDE SEQUENCE</scope>
    <source>
        <strain evidence="1">KNV1</strain>
    </source>
</reference>
<proteinExistence type="predicted"/>
<dbReference type="InterPro" id="IPR045865">
    <property type="entry name" value="ACT-like_dom_sf"/>
</dbReference>
<accession>A0A1V0SKJ7</accession>
<dbReference type="SUPFAM" id="SSF55021">
    <property type="entry name" value="ACT-like"/>
    <property type="match status" value="1"/>
</dbReference>